<proteinExistence type="predicted"/>
<name>A0ABQ9ILR1_9NEOP</name>
<evidence type="ECO:0000313" key="1">
    <source>
        <dbReference type="EMBL" id="KAJ8897412.1"/>
    </source>
</evidence>
<organism evidence="1 2">
    <name type="scientific">Dryococelus australis</name>
    <dbReference type="NCBI Taxonomy" id="614101"/>
    <lineage>
        <taxon>Eukaryota</taxon>
        <taxon>Metazoa</taxon>
        <taxon>Ecdysozoa</taxon>
        <taxon>Arthropoda</taxon>
        <taxon>Hexapoda</taxon>
        <taxon>Insecta</taxon>
        <taxon>Pterygota</taxon>
        <taxon>Neoptera</taxon>
        <taxon>Polyneoptera</taxon>
        <taxon>Phasmatodea</taxon>
        <taxon>Verophasmatodea</taxon>
        <taxon>Anareolatae</taxon>
        <taxon>Phasmatidae</taxon>
        <taxon>Eurycanthinae</taxon>
        <taxon>Dryococelus</taxon>
    </lineage>
</organism>
<comment type="caution">
    <text evidence="1">The sequence shown here is derived from an EMBL/GenBank/DDBJ whole genome shotgun (WGS) entry which is preliminary data.</text>
</comment>
<gene>
    <name evidence="1" type="ORF">PR048_002758</name>
</gene>
<keyword evidence="2" id="KW-1185">Reference proteome</keyword>
<dbReference type="Proteomes" id="UP001159363">
    <property type="component" value="Chromosome 1"/>
</dbReference>
<protein>
    <submittedName>
        <fullName evidence="1">Uncharacterized protein</fullName>
    </submittedName>
</protein>
<dbReference type="EMBL" id="JARBHB010000001">
    <property type="protein sequence ID" value="KAJ8897412.1"/>
    <property type="molecule type" value="Genomic_DNA"/>
</dbReference>
<accession>A0ABQ9ILR1</accession>
<sequence length="536" mass="60331">MPSPRNFSKCRVASRALVPRIFLRILLTRRLLQQGSRRGCDAIQIAAVNHSSGEWVSLRDWWVERTGTEFTLPCHLSYFNLLNSSEICLLTNSQCGKRTENLPHRGRRGVSPRPSDYMSATLTLSHGGRTFYCLRKLNTISAYTRQKAKSKYRNRILLERASQKQSTNTHKTPHDRVKRCKERKINIKVSERVNVVVFTQNKRLCLQHSQTQFSSSSSLRPASENSPHPFTNLTGSTGLCLSTSSRSYAWLHHRGSKFDPRSHLRSAQKTVALFEFRTRLEIEMKFISNLLNWRFQNSIRDQQPSSTNIEESEVQNHEISLVQHFYIGTKIKLDPGPELGISDRGRCWYNRALVDKIDVKHVYTEVDFAIGSQFIEQALVDSEPIADLQGASAILPGVTRSVSGKLLACRSDTSLVLRALHSQSGNGYAHITRIATPSRPCVLTYSARGLAVVYWDNPISGTSKIIREGAAVAELLACSPFPQGDQGPSRATGFSHVIIVLDDAIGQRVFSGISRFSLPSPIWAPLHTHLNHPHRR</sequence>
<evidence type="ECO:0000313" key="2">
    <source>
        <dbReference type="Proteomes" id="UP001159363"/>
    </source>
</evidence>
<reference evidence="1 2" key="1">
    <citation type="submission" date="2023-02" db="EMBL/GenBank/DDBJ databases">
        <title>LHISI_Scaffold_Assembly.</title>
        <authorList>
            <person name="Stuart O.P."/>
            <person name="Cleave R."/>
            <person name="Magrath M.J.L."/>
            <person name="Mikheyev A.S."/>
        </authorList>
    </citation>
    <scope>NUCLEOTIDE SEQUENCE [LARGE SCALE GENOMIC DNA]</scope>
    <source>
        <strain evidence="1">Daus_M_001</strain>
        <tissue evidence="1">Leg muscle</tissue>
    </source>
</reference>